<evidence type="ECO:0000313" key="1">
    <source>
        <dbReference type="EMBL" id="BDM66541.1"/>
    </source>
</evidence>
<dbReference type="EMBL" id="AP026073">
    <property type="protein sequence ID" value="BDM66541.1"/>
    <property type="molecule type" value="Genomic_DNA"/>
</dbReference>
<name>A0ABM7ZJS0_STRNI</name>
<proteinExistence type="predicted"/>
<protein>
    <submittedName>
        <fullName evidence="1">Uncharacterized protein</fullName>
    </submittedName>
</protein>
<accession>A0ABM7ZJS0</accession>
<gene>
    <name evidence="1" type="ORF">HEK616_00280</name>
</gene>
<dbReference type="Proteomes" id="UP001059597">
    <property type="component" value="Chromosome"/>
</dbReference>
<reference evidence="1" key="1">
    <citation type="submission" date="2022-06" db="EMBL/GenBank/DDBJ databases">
        <title>Complete genome sequence of Streptomyces nigrescens HEK616.</title>
        <authorList>
            <person name="Asamizu S."/>
            <person name="Onaka H."/>
        </authorList>
    </citation>
    <scope>NUCLEOTIDE SEQUENCE</scope>
    <source>
        <strain evidence="1">HEK616</strain>
    </source>
</reference>
<sequence length="104" mass="11569">MRPAGGCAFRVHMHTAGASAPLGGGGRHPLCVRYSYGRTDKGPTAERARMQRGLEARRFSGRFLTGLPIAGFPVFRLSGLLVRLTGRAYWFEWRAWLTWSASCR</sequence>
<keyword evidence="2" id="KW-1185">Reference proteome</keyword>
<organism evidence="1 2">
    <name type="scientific">Streptomyces nigrescens</name>
    <dbReference type="NCBI Taxonomy" id="1920"/>
    <lineage>
        <taxon>Bacteria</taxon>
        <taxon>Bacillati</taxon>
        <taxon>Actinomycetota</taxon>
        <taxon>Actinomycetes</taxon>
        <taxon>Kitasatosporales</taxon>
        <taxon>Streptomycetaceae</taxon>
        <taxon>Streptomyces</taxon>
    </lineage>
</organism>
<evidence type="ECO:0000313" key="2">
    <source>
        <dbReference type="Proteomes" id="UP001059597"/>
    </source>
</evidence>